<feature type="coiled-coil region" evidence="1">
    <location>
        <begin position="818"/>
        <end position="852"/>
    </location>
</feature>
<dbReference type="PhylomeDB" id="B3RU10"/>
<dbReference type="InterPro" id="IPR057659">
    <property type="entry name" value="CEP152_CC"/>
</dbReference>
<name>B3RU10_TRIAD</name>
<evidence type="ECO:0000259" key="3">
    <source>
        <dbReference type="Pfam" id="PF25770"/>
    </source>
</evidence>
<dbReference type="eggNOG" id="ENOG502QT0E">
    <property type="taxonomic scope" value="Eukaryota"/>
</dbReference>
<evidence type="ECO:0000256" key="2">
    <source>
        <dbReference type="SAM" id="MobiDB-lite"/>
    </source>
</evidence>
<dbReference type="GO" id="GO:0007099">
    <property type="term" value="P:centriole replication"/>
    <property type="evidence" value="ECO:0000318"/>
    <property type="project" value="GO_Central"/>
</dbReference>
<dbReference type="KEGG" id="tad:TRIADDRAFT_55118"/>
<dbReference type="InParanoid" id="B3RU10"/>
<feature type="compositionally biased region" description="Polar residues" evidence="2">
    <location>
        <begin position="1952"/>
        <end position="1965"/>
    </location>
</feature>
<feature type="coiled-coil region" evidence="1">
    <location>
        <begin position="1490"/>
        <end position="1597"/>
    </location>
</feature>
<feature type="compositionally biased region" description="Basic and acidic residues" evidence="2">
    <location>
        <begin position="204"/>
        <end position="213"/>
    </location>
</feature>
<reference evidence="4 5" key="1">
    <citation type="journal article" date="2008" name="Nature">
        <title>The Trichoplax genome and the nature of placozoans.</title>
        <authorList>
            <person name="Srivastava M."/>
            <person name="Begovic E."/>
            <person name="Chapman J."/>
            <person name="Putnam N.H."/>
            <person name="Hellsten U."/>
            <person name="Kawashima T."/>
            <person name="Kuo A."/>
            <person name="Mitros T."/>
            <person name="Salamov A."/>
            <person name="Carpenter M.L."/>
            <person name="Signorovitch A.Y."/>
            <person name="Moreno M.A."/>
            <person name="Kamm K."/>
            <person name="Grimwood J."/>
            <person name="Schmutz J."/>
            <person name="Shapiro H."/>
            <person name="Grigoriev I.V."/>
            <person name="Buss L.W."/>
            <person name="Schierwater B."/>
            <person name="Dellaporta S.L."/>
            <person name="Rokhsar D.S."/>
        </authorList>
    </citation>
    <scope>NUCLEOTIDE SEQUENCE [LARGE SCALE GENOMIC DNA]</scope>
    <source>
        <strain evidence="4 5">Grell-BS-1999</strain>
    </source>
</reference>
<accession>B3RU10</accession>
<proteinExistence type="predicted"/>
<feature type="coiled-coil region" evidence="1">
    <location>
        <begin position="661"/>
        <end position="712"/>
    </location>
</feature>
<feature type="compositionally biased region" description="Basic and acidic residues" evidence="2">
    <location>
        <begin position="27"/>
        <end position="37"/>
    </location>
</feature>
<dbReference type="GO" id="GO:0005813">
    <property type="term" value="C:centrosome"/>
    <property type="evidence" value="ECO:0000318"/>
    <property type="project" value="GO_Central"/>
</dbReference>
<feature type="region of interest" description="Disordered" evidence="2">
    <location>
        <begin position="1952"/>
        <end position="1978"/>
    </location>
</feature>
<feature type="region of interest" description="Disordered" evidence="2">
    <location>
        <begin position="1862"/>
        <end position="1891"/>
    </location>
</feature>
<dbReference type="HOGENOM" id="CLU_233891_0_0_1"/>
<dbReference type="GeneID" id="6752967"/>
<feature type="coiled-coil region" evidence="1">
    <location>
        <begin position="755"/>
        <end position="786"/>
    </location>
</feature>
<evidence type="ECO:0000256" key="1">
    <source>
        <dbReference type="SAM" id="Coils"/>
    </source>
</evidence>
<dbReference type="STRING" id="10228.B3RU10"/>
<feature type="region of interest" description="Disordered" evidence="2">
    <location>
        <begin position="266"/>
        <end position="292"/>
    </location>
</feature>
<feature type="compositionally biased region" description="Polar residues" evidence="2">
    <location>
        <begin position="1923"/>
        <end position="1934"/>
    </location>
</feature>
<protein>
    <recommendedName>
        <fullName evidence="3">CEP152 CEP63 binding coiled coil domain-containing protein</fullName>
    </recommendedName>
</protein>
<evidence type="ECO:0000313" key="4">
    <source>
        <dbReference type="EMBL" id="EDV25721.1"/>
    </source>
</evidence>
<feature type="coiled-coil region" evidence="1">
    <location>
        <begin position="493"/>
        <end position="552"/>
    </location>
</feature>
<dbReference type="Proteomes" id="UP000009022">
    <property type="component" value="Unassembled WGS sequence"/>
</dbReference>
<feature type="compositionally biased region" description="Basic and acidic residues" evidence="2">
    <location>
        <begin position="283"/>
        <end position="292"/>
    </location>
</feature>
<gene>
    <name evidence="4" type="ORF">TRIADDRAFT_55118</name>
</gene>
<dbReference type="Pfam" id="PF25770">
    <property type="entry name" value="CC_CEP63-bind_CEP152"/>
    <property type="match status" value="1"/>
</dbReference>
<dbReference type="OMA" id="HPIDYNQ"/>
<feature type="coiled-coil region" evidence="1">
    <location>
        <begin position="1382"/>
        <end position="1439"/>
    </location>
</feature>
<feature type="region of interest" description="Disordered" evidence="2">
    <location>
        <begin position="1"/>
        <end position="37"/>
    </location>
</feature>
<sequence>MSTDETTGEQLLDLSFQPPQEPTPEQEEFRRDEERRQEELRQAVLEKLPGNVPMPSIYDVEANESHGVNDSLLSQDGNENREIQVENNDDSVPSELSLSNDQLDNIKSAGNTWQASTPFVGKSEQFDTSKGISFVTPPRAPNFPSNIYHISGDVDNNNSNISELTQNLITGFDHDQTILEQRENISTDVSPHVKELEPEEQEEEYHSEKDKGNSHNSSVNEFVIDTDASTFPEPISDNVVPSESTDPLILSNVNFMIPTAAGINIPLFGDSNVKRQSSGDPPSTKKDDNIKLEENDDYLNRSQTQHEHYTSTARAVKIDQYQEISKTSSNSTTGHDVSPNSSDASVAQLRILYEARGRKVDELSQQLLTFKEDSDRQIRILQHKVLLSQDECQALHSNIQQFQNMISERTIECDELRKKLTLTDDEKKSLRSERDEAISKLHIAECSIEALNQQISEYSRSETILRSREQHDKIVASLKERHQEEVYELKEMHDKTASQLSELYSEKERLESELINVKKRAREAELDHTEAIKKLTQNLHEFQNRYTKVLEEGSVKDVLELRDQLHRSETAKSLGEGLCEDLKKEVTELKDQCKMYEAALRLGVQTSGISPGSLNESLPQNSDASFQWSTKDEDSNVEADDIVNGLRVELDRCLASNAAKRSEIYQLRSELKEAYQDLKNEKEKCSRTELVCASLENRMQQLEIDLKCARDSQVGESNSERILRQQNKQLREDYDDICCKWQEVKHDLASKLNDVSELNRCNSELKESLELTKREAEKDKQESVERCRLMCKHLHETAIDQLKTGMTSAFEDAKEKLVQQHRDEISILVEEIDVLRNELHKAKEAYVRLADEQSLTESRMKEEYQKVADEAISKALEESGTKNIRKDCIDVSILANETSIIGQLPKRENTEEELQRRMAIELAIAKTNWIEDREEKFRKAVESSVSTAKRQWEAELTAVHEVHYQSRLATAKAEIQLRYEKEVDIAVEEAVSKVKKEYEGNFQQRVASAIQESAHETENELKIGYQKSIEDAICKARKEMKEEMESRHKLELEVVLEEVTSSLKAEHRKEIEIAISETALNSREKSKAEFNAMLDDLRSTEIENLKSNLEERYAMKLNSAVENALENAKAEWAEVYEKNTLDRIESAVREEKKKWNDEMLSNQSRLWEEQAAQLKSKWDEMAAAERQKAIEIAITNAEIKWLREKQEAVEAGIKSARDVWMREHKVSVVTAVENAVDTARSEWNQNLTHRLSDIEQRWSVEVEKQKVKEVSDALTKAKSEWKTEFARELQSIVNVEINRSFANWASSNGYAANVVNRIPSSPIDLPHYAPIRQQIQETVTTLLAAISSSWEHDMTRKLHEAIREAISETETSVQKRMSVEFQQKVKATMEQNELKYQHLKEEDLKQFSISKEKAFAELNELWLQKYEKLNNDNKALVDNAVSSLNKKFALEKAEITKKHTSDMQQLIANQTIKSERDLHNLKIDCERDFLNKLALERKEWEAQNRTIKDKYHSALSKRQQMWEYERENLQQQLASAESIKDYHEKALAAAHIRFETKYKADIELAAKNYKATKQHYEDKIKDMIEKYAAEIEKLAKDAKKPIVNVAACQTESFSELTASYDKKYIEKLEMLGERYISTMLKIRQDIMRFMTQSRERTAAKMRAGILRERIDVAKRCKVQFTSCVRRLINEEFSNLTKTDISKFIKSVEKAVELSDLYNTGLISTPKIDKDIFSDLKRDMLAFNAVLESENSINFGHLLTTESKDLEANQNGTKSSRNDEEGNHFEEALQLVAPSISAKITAIPVSTGNIIKGKANSLSNISNGDKSLERRSSSTSIVDVHGAKTRDKDVRVNRAHSQADLFVNKAADDDKNTGRSSISKLKRPSGVNSPPLIHGLVTKDFLAKPVPHLASQTSTNRDAKGGKNSKSSNPLKRTRNVWVQSSEMEGDARFGISNTSITAGPSSASKFGTDDNLPLSSPDPDCYSELPSTMSFIKRMRNIHLKD</sequence>
<dbReference type="PANTHER" id="PTHR10337:SF6">
    <property type="entry name" value="CENTROSOMAL PROTEIN OF 152 KDA"/>
    <property type="match status" value="1"/>
</dbReference>
<feature type="region of interest" description="Disordered" evidence="2">
    <location>
        <begin position="188"/>
        <end position="218"/>
    </location>
</feature>
<dbReference type="InterPro" id="IPR051235">
    <property type="entry name" value="CEP152/SHC-Transforming"/>
</dbReference>
<feature type="coiled-coil region" evidence="1">
    <location>
        <begin position="399"/>
        <end position="461"/>
    </location>
</feature>
<feature type="region of interest" description="Disordered" evidence="2">
    <location>
        <begin position="1820"/>
        <end position="1840"/>
    </location>
</feature>
<evidence type="ECO:0000313" key="5">
    <source>
        <dbReference type="Proteomes" id="UP000009022"/>
    </source>
</evidence>
<keyword evidence="5" id="KW-1185">Reference proteome</keyword>
<dbReference type="RefSeq" id="XP_002111754.1">
    <property type="nucleotide sequence ID" value="XM_002111718.1"/>
</dbReference>
<organism evidence="4 5">
    <name type="scientific">Trichoplax adhaerens</name>
    <name type="common">Trichoplax reptans</name>
    <dbReference type="NCBI Taxonomy" id="10228"/>
    <lineage>
        <taxon>Eukaryota</taxon>
        <taxon>Metazoa</taxon>
        <taxon>Placozoa</taxon>
        <taxon>Uniplacotomia</taxon>
        <taxon>Trichoplacea</taxon>
        <taxon>Trichoplacidae</taxon>
        <taxon>Trichoplax</taxon>
    </lineage>
</organism>
<keyword evidence="1" id="KW-0175">Coiled coil</keyword>
<dbReference type="OrthoDB" id="10064205at2759"/>
<dbReference type="CTD" id="6752967"/>
<dbReference type="PANTHER" id="PTHR10337">
    <property type="entry name" value="SHC TRANSFORMING PROTEIN"/>
    <property type="match status" value="1"/>
</dbReference>
<dbReference type="EMBL" id="DS985244">
    <property type="protein sequence ID" value="EDV25721.1"/>
    <property type="molecule type" value="Genomic_DNA"/>
</dbReference>
<feature type="compositionally biased region" description="Low complexity" evidence="2">
    <location>
        <begin position="1969"/>
        <end position="1978"/>
    </location>
</feature>
<feature type="domain" description="CEP152 CEP63 binding coiled coil" evidence="3">
    <location>
        <begin position="1628"/>
        <end position="1677"/>
    </location>
</feature>
<feature type="region of interest" description="Disordered" evidence="2">
    <location>
        <begin position="1909"/>
        <end position="1934"/>
    </location>
</feature>